<dbReference type="PANTHER" id="PTHR23091">
    <property type="entry name" value="N-TERMINAL ACETYLTRANSFERASE"/>
    <property type="match status" value="1"/>
</dbReference>
<dbReference type="InterPro" id="IPR045047">
    <property type="entry name" value="Ard1-like"/>
</dbReference>
<evidence type="ECO:0000313" key="4">
    <source>
        <dbReference type="EMBL" id="HDM37011.1"/>
    </source>
</evidence>
<dbReference type="Proteomes" id="UP000885863">
    <property type="component" value="Unassembled WGS sequence"/>
</dbReference>
<organism evidence="4">
    <name type="scientific">Candidatus Syntropharchaeum butanivorans</name>
    <dbReference type="NCBI Taxonomy" id="1839936"/>
    <lineage>
        <taxon>Archaea</taxon>
        <taxon>Methanobacteriati</taxon>
        <taxon>Methanobacteriota</taxon>
        <taxon>Stenosarchaea group</taxon>
        <taxon>Methanomicrobia</taxon>
        <taxon>Methanosarcinales</taxon>
        <taxon>ANME-2 cluster</taxon>
        <taxon>Candidatus Syntropharchaeum</taxon>
    </lineage>
</organism>
<reference evidence="4" key="1">
    <citation type="journal article" date="2020" name="mSystems">
        <title>Genome- and Community-Level Interaction Insights into Carbon Utilization and Element Cycling Functions of Hydrothermarchaeota in Hydrothermal Sediment.</title>
        <authorList>
            <person name="Zhou Z."/>
            <person name="Liu Y."/>
            <person name="Xu W."/>
            <person name="Pan J."/>
            <person name="Luo Z.H."/>
            <person name="Li M."/>
        </authorList>
    </citation>
    <scope>NUCLEOTIDE SEQUENCE [LARGE SCALE GENOMIC DNA]</scope>
    <source>
        <strain evidence="4">HyVt-185</strain>
    </source>
</reference>
<name>A0A7C0X3V1_9EURY</name>
<feature type="domain" description="N-acetyltransferase" evidence="3">
    <location>
        <begin position="56"/>
        <end position="199"/>
    </location>
</feature>
<dbReference type="CDD" id="cd04301">
    <property type="entry name" value="NAT_SF"/>
    <property type="match status" value="1"/>
</dbReference>
<comment type="caution">
    <text evidence="4">The sequence shown here is derived from an EMBL/GenBank/DDBJ whole genome shotgun (WGS) entry which is preliminary data.</text>
</comment>
<evidence type="ECO:0000256" key="2">
    <source>
        <dbReference type="ARBA" id="ARBA00023315"/>
    </source>
</evidence>
<dbReference type="InterPro" id="IPR000182">
    <property type="entry name" value="GNAT_dom"/>
</dbReference>
<gene>
    <name evidence="4" type="ORF">ENG09_07225</name>
</gene>
<dbReference type="InterPro" id="IPR016181">
    <property type="entry name" value="Acyl_CoA_acyltransferase"/>
</dbReference>
<dbReference type="SUPFAM" id="SSF55729">
    <property type="entry name" value="Acyl-CoA N-acyltransferases (Nat)"/>
    <property type="match status" value="1"/>
</dbReference>
<dbReference type="PROSITE" id="PS51186">
    <property type="entry name" value="GNAT"/>
    <property type="match status" value="1"/>
</dbReference>
<evidence type="ECO:0000256" key="1">
    <source>
        <dbReference type="ARBA" id="ARBA00022679"/>
    </source>
</evidence>
<sequence length="211" mass="24030">MEITCHGRIPPNPDLDHTPCIMLKYVLGDRSLKVPGHCEVNMVASGINLPVDRRMIRIRYFRPEDFNRVVEIAEEARLNQDPMLYLELYQLFPDGFFVAEDDGNVVGFVIAIMMVDGGGRIFAVAVKKSHRRRGIATMTLNEAFKMYRKKRTPYVQLEVRVDNYPAQRLYRGLGFVEVGVLPSYYSDGTDALLMRKDLQGSSQPHISGTFV</sequence>
<proteinExistence type="predicted"/>
<keyword evidence="2" id="KW-0012">Acyltransferase</keyword>
<dbReference type="AlphaFoldDB" id="A0A7C0X3V1"/>
<dbReference type="Gene3D" id="3.40.630.30">
    <property type="match status" value="1"/>
</dbReference>
<evidence type="ECO:0000259" key="3">
    <source>
        <dbReference type="PROSITE" id="PS51186"/>
    </source>
</evidence>
<protein>
    <submittedName>
        <fullName evidence="4">N-acetyltransferase</fullName>
    </submittedName>
</protein>
<dbReference type="GO" id="GO:0031415">
    <property type="term" value="C:NatA complex"/>
    <property type="evidence" value="ECO:0007669"/>
    <property type="project" value="InterPro"/>
</dbReference>
<keyword evidence="1" id="KW-0808">Transferase</keyword>
<dbReference type="Pfam" id="PF00583">
    <property type="entry name" value="Acetyltransf_1"/>
    <property type="match status" value="1"/>
</dbReference>
<dbReference type="PANTHER" id="PTHR23091:SF4">
    <property type="entry name" value="N-TERMINAL AMINO-ACID N(ALPHA)-ACETYLTRANSFERASE NATA"/>
    <property type="match status" value="1"/>
</dbReference>
<dbReference type="GO" id="GO:0004596">
    <property type="term" value="F:protein-N-terminal amino-acid acetyltransferase activity"/>
    <property type="evidence" value="ECO:0007669"/>
    <property type="project" value="InterPro"/>
</dbReference>
<dbReference type="EMBL" id="DQZR01000299">
    <property type="protein sequence ID" value="HDM37011.1"/>
    <property type="molecule type" value="Genomic_DNA"/>
</dbReference>
<accession>A0A7C0X3V1</accession>